<dbReference type="InterPro" id="IPR045430">
    <property type="entry name" value="EAD1"/>
</dbReference>
<dbReference type="GO" id="GO:0004252">
    <property type="term" value="F:serine-type endopeptidase activity"/>
    <property type="evidence" value="ECO:0007669"/>
    <property type="project" value="InterPro"/>
</dbReference>
<evidence type="ECO:0000313" key="2">
    <source>
        <dbReference type="EMBL" id="QDL10986.1"/>
    </source>
</evidence>
<dbReference type="SUPFAM" id="SSF50494">
    <property type="entry name" value="Trypsin-like serine proteases"/>
    <property type="match status" value="1"/>
</dbReference>
<name>A0A856MPR1_9CYAN</name>
<keyword evidence="3" id="KW-1185">Reference proteome</keyword>
<dbReference type="Pfam" id="PF19955">
    <property type="entry name" value="EAD1"/>
    <property type="match status" value="1"/>
</dbReference>
<proteinExistence type="predicted"/>
<reference evidence="2 3" key="1">
    <citation type="submission" date="2018-06" db="EMBL/GenBank/DDBJ databases">
        <title>Comparative genomics of Brasilonema spp. strains.</title>
        <authorList>
            <person name="Alvarenga D.O."/>
            <person name="Fiore M.F."/>
            <person name="Varani A.M."/>
        </authorList>
    </citation>
    <scope>NUCLEOTIDE SEQUENCE [LARGE SCALE GENOMIC DNA]</scope>
    <source>
        <strain evidence="2 3">CENA114</strain>
    </source>
</reference>
<dbReference type="PANTHER" id="PTHR14389">
    <property type="entry name" value="SI:CH1073-475A24.1"/>
    <property type="match status" value="1"/>
</dbReference>
<dbReference type="EMBL" id="CP030118">
    <property type="protein sequence ID" value="QDL10986.1"/>
    <property type="molecule type" value="Genomic_DNA"/>
</dbReference>
<dbReference type="InterPro" id="IPR008353">
    <property type="entry name" value="Peptidase_S1B_tx"/>
</dbReference>
<dbReference type="Gene3D" id="2.40.10.10">
    <property type="entry name" value="Trypsin-like serine proteases"/>
    <property type="match status" value="2"/>
</dbReference>
<dbReference type="AlphaFoldDB" id="A0A856MPR1"/>
<dbReference type="InterPro" id="IPR043504">
    <property type="entry name" value="Peptidase_S1_PA_chymotrypsin"/>
</dbReference>
<dbReference type="KEGG" id="bsen:DP114_26500"/>
<dbReference type="Pfam" id="PF13365">
    <property type="entry name" value="Trypsin_2"/>
    <property type="match status" value="1"/>
</dbReference>
<sequence length="346" mass="39134">MHLTGPERKKLRDAILSAYRSKADLEMMLDDELEENLDAIAEGANQTQRIFNLIKWAESRGKLDYLIIAAYNTNPENQELKQFYQTIFQQRFLINPIPINITANTGPDINWLGPTEELQLQGLFQSEPDFWDVGFLKRAIEQITSVCRIEINSRKIGTGVLVADNLVLTNYHVLKPNENEDIQTNALNAVLRFGCLSSNSGNETDGLVFKLESQQPILHSSPIDKLDYVLLQVEKRLLDAKDIKPACWDANYLPVKGMGIHLLQHPEGDSMKISISRDGITGVYQERGLVQYVNKTALGSSGAPCFDDDWKIVALHHAQRAKSFGTIREGILFSAIYQEIKDYLKR</sequence>
<organism evidence="2 3">
    <name type="scientific">Brasilonema sennae CENA114</name>
    <dbReference type="NCBI Taxonomy" id="415709"/>
    <lineage>
        <taxon>Bacteria</taxon>
        <taxon>Bacillati</taxon>
        <taxon>Cyanobacteriota</taxon>
        <taxon>Cyanophyceae</taxon>
        <taxon>Nostocales</taxon>
        <taxon>Scytonemataceae</taxon>
        <taxon>Brasilonema</taxon>
        <taxon>Bromeliae group (in: Brasilonema)</taxon>
    </lineage>
</organism>
<protein>
    <recommendedName>
        <fullName evidence="1">Effector-associated domain-containing protein</fullName>
    </recommendedName>
</protein>
<dbReference type="InterPro" id="IPR009003">
    <property type="entry name" value="Peptidase_S1_PA"/>
</dbReference>
<gene>
    <name evidence="2" type="ORF">DP114_26500</name>
</gene>
<dbReference type="GO" id="GO:0006508">
    <property type="term" value="P:proteolysis"/>
    <property type="evidence" value="ECO:0007669"/>
    <property type="project" value="InterPro"/>
</dbReference>
<dbReference type="RefSeq" id="WP_171977511.1">
    <property type="nucleotide sequence ID" value="NZ_CAWOXK010000001.1"/>
</dbReference>
<evidence type="ECO:0000259" key="1">
    <source>
        <dbReference type="Pfam" id="PF19955"/>
    </source>
</evidence>
<dbReference type="PRINTS" id="PR01774">
    <property type="entry name" value="EXFOLTOXIN"/>
</dbReference>
<dbReference type="PANTHER" id="PTHR14389:SF3">
    <property type="entry name" value="PROTEIN FAM111A-LIKE"/>
    <property type="match status" value="1"/>
</dbReference>
<dbReference type="Proteomes" id="UP000503129">
    <property type="component" value="Chromosome"/>
</dbReference>
<evidence type="ECO:0000313" key="3">
    <source>
        <dbReference type="Proteomes" id="UP000503129"/>
    </source>
</evidence>
<accession>A0A856MPR1</accession>
<feature type="domain" description="Effector-associated" evidence="1">
    <location>
        <begin position="1"/>
        <end position="86"/>
    </location>
</feature>